<evidence type="ECO:0000256" key="4">
    <source>
        <dbReference type="SAM" id="MobiDB-lite"/>
    </source>
</evidence>
<gene>
    <name evidence="6" type="ordered locus">NT01CX_0492</name>
</gene>
<accession>A0Q2W1</accession>
<evidence type="ECO:0000256" key="2">
    <source>
        <dbReference type="ARBA" id="ARBA00024446"/>
    </source>
</evidence>
<name>A0Q2W1_CLONN</name>
<feature type="domain" description="BMC" evidence="5">
    <location>
        <begin position="5"/>
        <end position="89"/>
    </location>
</feature>
<dbReference type="InterPro" id="IPR044872">
    <property type="entry name" value="CcmK/CsoS1_BMC"/>
</dbReference>
<dbReference type="HOGENOM" id="CLU_064903_3_1_9"/>
<dbReference type="PANTHER" id="PTHR33941:SF11">
    <property type="entry name" value="BACTERIAL MICROCOMPARTMENT SHELL PROTEIN PDUJ"/>
    <property type="match status" value="1"/>
</dbReference>
<dbReference type="PROSITE" id="PS51930">
    <property type="entry name" value="BMC_2"/>
    <property type="match status" value="1"/>
</dbReference>
<reference evidence="6 7" key="1">
    <citation type="journal article" date="2006" name="Nat. Biotechnol.">
        <title>The genome and transcriptomes of the anti-tumor agent Clostridium novyi-NT.</title>
        <authorList>
            <person name="Bettegowda C."/>
            <person name="Huang X."/>
            <person name="Lin J."/>
            <person name="Cheong I."/>
            <person name="Kohli M."/>
            <person name="Szabo S.A."/>
            <person name="Zhang X."/>
            <person name="Diaz L.A. Jr."/>
            <person name="Velculescu V.E."/>
            <person name="Parmigiani G."/>
            <person name="Kinzler K.W."/>
            <person name="Vogelstein B."/>
            <person name="Zhou S."/>
        </authorList>
    </citation>
    <scope>NUCLEOTIDE SEQUENCE [LARGE SCALE GENOMIC DNA]</scope>
    <source>
        <strain evidence="6 7">NT</strain>
    </source>
</reference>
<dbReference type="GO" id="GO:0031469">
    <property type="term" value="C:bacterial microcompartment"/>
    <property type="evidence" value="ECO:0007669"/>
    <property type="project" value="UniProtKB-SubCell"/>
</dbReference>
<evidence type="ECO:0000313" key="7">
    <source>
        <dbReference type="Proteomes" id="UP000008220"/>
    </source>
</evidence>
<organism evidence="6 7">
    <name type="scientific">Clostridium novyi (strain NT)</name>
    <dbReference type="NCBI Taxonomy" id="386415"/>
    <lineage>
        <taxon>Bacteria</taxon>
        <taxon>Bacillati</taxon>
        <taxon>Bacillota</taxon>
        <taxon>Clostridia</taxon>
        <taxon>Eubacteriales</taxon>
        <taxon>Clostridiaceae</taxon>
        <taxon>Clostridium</taxon>
    </lineage>
</organism>
<keyword evidence="2" id="KW-1283">Bacterial microcompartment</keyword>
<keyword evidence="7" id="KW-1185">Reference proteome</keyword>
<dbReference type="InterPro" id="IPR050575">
    <property type="entry name" value="BMC_shell"/>
</dbReference>
<proteinExistence type="inferred from homology"/>
<comment type="similarity">
    <text evidence="3">Belongs to the bacterial microcompartments protein family.</text>
</comment>
<feature type="region of interest" description="Disordered" evidence="4">
    <location>
        <begin position="133"/>
        <end position="156"/>
    </location>
</feature>
<dbReference type="RefSeq" id="WP_011722945.1">
    <property type="nucleotide sequence ID" value="NC_008593.1"/>
</dbReference>
<dbReference type="AlphaFoldDB" id="A0Q2W1"/>
<dbReference type="KEGG" id="cno:NT01CX_0492"/>
<dbReference type="SMART" id="SM00877">
    <property type="entry name" value="BMC"/>
    <property type="match status" value="1"/>
</dbReference>
<evidence type="ECO:0000313" key="6">
    <source>
        <dbReference type="EMBL" id="ABK62484.1"/>
    </source>
</evidence>
<dbReference type="InterPro" id="IPR000249">
    <property type="entry name" value="BMC_dom"/>
</dbReference>
<dbReference type="eggNOG" id="COG4577">
    <property type="taxonomic scope" value="Bacteria"/>
</dbReference>
<dbReference type="Gene3D" id="3.30.70.1710">
    <property type="match status" value="1"/>
</dbReference>
<dbReference type="InterPro" id="IPR037233">
    <property type="entry name" value="CcmK-like_sf"/>
</dbReference>
<dbReference type="SUPFAM" id="SSF143414">
    <property type="entry name" value="CcmK-like"/>
    <property type="match status" value="1"/>
</dbReference>
<dbReference type="Pfam" id="PF00936">
    <property type="entry name" value="BMC"/>
    <property type="match status" value="1"/>
</dbReference>
<comment type="subcellular location">
    <subcellularLocation>
        <location evidence="1">Bacterial microcompartment</location>
    </subcellularLocation>
</comment>
<evidence type="ECO:0000259" key="5">
    <source>
        <dbReference type="PROSITE" id="PS51930"/>
    </source>
</evidence>
<dbReference type="Proteomes" id="UP000008220">
    <property type="component" value="Chromosome"/>
</dbReference>
<feature type="compositionally biased region" description="Basic and acidic residues" evidence="4">
    <location>
        <begin position="133"/>
        <end position="150"/>
    </location>
</feature>
<dbReference type="STRING" id="386415.NT01CX_0492"/>
<dbReference type="EMBL" id="CP000382">
    <property type="protein sequence ID" value="ABK62484.1"/>
    <property type="molecule type" value="Genomic_DNA"/>
</dbReference>
<sequence>MHREALGFIETLGMIPAVEAADSCVKSANVKFLGYERSTGGLVTIKIEGDVGAVKAAIDAGKASAQKLGVVISTLVIPRPANDIDYMVSGDKEIKKEVKDNKDENKEEIKAEANKEEVKQVETKELQKIQETEDIEEKIKEDRDNSKEELQTSIDDNEIKKKRNVCNLCYDPKCTRKKGQPKTLCIHYKSK</sequence>
<dbReference type="PATRIC" id="fig|386415.7.peg.2000"/>
<dbReference type="CDD" id="cd07045">
    <property type="entry name" value="BMC_CcmK_like"/>
    <property type="match status" value="1"/>
</dbReference>
<evidence type="ECO:0000256" key="3">
    <source>
        <dbReference type="PROSITE-ProRule" id="PRU01278"/>
    </source>
</evidence>
<evidence type="ECO:0000256" key="1">
    <source>
        <dbReference type="ARBA" id="ARBA00024322"/>
    </source>
</evidence>
<dbReference type="PANTHER" id="PTHR33941">
    <property type="entry name" value="PROPANEDIOL UTILIZATION PROTEIN PDUA"/>
    <property type="match status" value="1"/>
</dbReference>
<protein>
    <submittedName>
        <fullName evidence="6">PduA protein-like protein</fullName>
    </submittedName>
</protein>